<gene>
    <name evidence="1" type="ORF">BDFB_012494</name>
</gene>
<keyword evidence="2" id="KW-1185">Reference proteome</keyword>
<accession>A0A482VP52</accession>
<organism evidence="1 2">
    <name type="scientific">Asbolus verrucosus</name>
    <name type="common">Desert ironclad beetle</name>
    <dbReference type="NCBI Taxonomy" id="1661398"/>
    <lineage>
        <taxon>Eukaryota</taxon>
        <taxon>Metazoa</taxon>
        <taxon>Ecdysozoa</taxon>
        <taxon>Arthropoda</taxon>
        <taxon>Hexapoda</taxon>
        <taxon>Insecta</taxon>
        <taxon>Pterygota</taxon>
        <taxon>Neoptera</taxon>
        <taxon>Endopterygota</taxon>
        <taxon>Coleoptera</taxon>
        <taxon>Polyphaga</taxon>
        <taxon>Cucujiformia</taxon>
        <taxon>Tenebrionidae</taxon>
        <taxon>Pimeliinae</taxon>
        <taxon>Asbolus</taxon>
    </lineage>
</organism>
<dbReference type="Proteomes" id="UP000292052">
    <property type="component" value="Unassembled WGS sequence"/>
</dbReference>
<proteinExistence type="predicted"/>
<dbReference type="EMBL" id="QDEB01082186">
    <property type="protein sequence ID" value="RZC34188.1"/>
    <property type="molecule type" value="Genomic_DNA"/>
</dbReference>
<dbReference type="AlphaFoldDB" id="A0A482VP52"/>
<reference evidence="1 2" key="1">
    <citation type="submission" date="2017-03" db="EMBL/GenBank/DDBJ databases">
        <title>Genome of the blue death feigning beetle - Asbolus verrucosus.</title>
        <authorList>
            <person name="Rider S.D."/>
        </authorList>
    </citation>
    <scope>NUCLEOTIDE SEQUENCE [LARGE SCALE GENOMIC DNA]</scope>
    <source>
        <strain evidence="1">Butters</strain>
        <tissue evidence="1">Head and leg muscle</tissue>
    </source>
</reference>
<sequence length="118" mass="13803">YTGNDLLDCIEEVPVVSEPILEQQRRRRRSFEPLELYGDEKNVVTLSVSFRTLYRLVPLRPEILQGQRAVEKLRYDVPLRHKNVQKVSFICILCRAKTTMPLGRMTNVMNDFLQTVLP</sequence>
<feature type="non-terminal residue" evidence="1">
    <location>
        <position position="1"/>
    </location>
</feature>
<evidence type="ECO:0000313" key="2">
    <source>
        <dbReference type="Proteomes" id="UP000292052"/>
    </source>
</evidence>
<evidence type="ECO:0000313" key="1">
    <source>
        <dbReference type="EMBL" id="RZC34188.1"/>
    </source>
</evidence>
<protein>
    <submittedName>
        <fullName evidence="1">Uncharacterized protein</fullName>
    </submittedName>
</protein>
<comment type="caution">
    <text evidence="1">The sequence shown here is derived from an EMBL/GenBank/DDBJ whole genome shotgun (WGS) entry which is preliminary data.</text>
</comment>
<name>A0A482VP52_ASBVE</name>